<organism evidence="1 2">
    <name type="scientific">Shigella phage vB_SflS-ISF001</name>
    <dbReference type="NCBI Taxonomy" id="2048005"/>
    <lineage>
        <taxon>Viruses</taxon>
        <taxon>Duplodnaviria</taxon>
        <taxon>Heunggongvirae</taxon>
        <taxon>Uroviricota</taxon>
        <taxon>Caudoviricetes</taxon>
        <taxon>Drexlerviridae</taxon>
        <taxon>Tunavirinae</taxon>
        <taxon>Tunavirus</taxon>
        <taxon>Tunavirus ISF001</taxon>
    </lineage>
</organism>
<evidence type="ECO:0000313" key="2">
    <source>
        <dbReference type="Proteomes" id="UP000228981"/>
    </source>
</evidence>
<evidence type="ECO:0000313" key="1">
    <source>
        <dbReference type="EMBL" id="ATN94125.1"/>
    </source>
</evidence>
<keyword evidence="2" id="KW-1185">Reference proteome</keyword>
<gene>
    <name evidence="1" type="ORF">FLXISF001_047</name>
</gene>
<accession>A0A2D1GQ85</accession>
<sequence length="76" mass="8737">MFGLTEAVWNVVKRAAKELNKFVSGMKKEVRKNEKIMIDVISTHHKKVQLLIDRSKFVSTAGFIAWRVGNIEGDYE</sequence>
<dbReference type="EMBL" id="MG049919">
    <property type="protein sequence ID" value="ATN94125.1"/>
    <property type="molecule type" value="Genomic_DNA"/>
</dbReference>
<protein>
    <submittedName>
        <fullName evidence="1">Uncharacterized protein</fullName>
    </submittedName>
</protein>
<reference evidence="1 2" key="1">
    <citation type="submission" date="2017-10" db="EMBL/GenBank/DDBJ databases">
        <title>Comparative genomic analysis of a novel S. flexneri bacteriophage vB_SflS-ISF001.</title>
        <authorList>
            <person name="Shahin K."/>
            <person name="Bouzari M."/>
            <person name="Wang R."/>
        </authorList>
    </citation>
    <scope>NUCLEOTIDE SEQUENCE [LARGE SCALE GENOMIC DNA]</scope>
</reference>
<proteinExistence type="predicted"/>
<dbReference type="Proteomes" id="UP000228981">
    <property type="component" value="Segment"/>
</dbReference>
<name>A0A2D1GQ85_9CAUD</name>